<organism evidence="1 2">
    <name type="scientific">Rodentibacter mrazii</name>
    <dbReference type="NCBI Taxonomy" id="1908257"/>
    <lineage>
        <taxon>Bacteria</taxon>
        <taxon>Pseudomonadati</taxon>
        <taxon>Pseudomonadota</taxon>
        <taxon>Gammaproteobacteria</taxon>
        <taxon>Pasteurellales</taxon>
        <taxon>Pasteurellaceae</taxon>
        <taxon>Rodentibacter</taxon>
    </lineage>
</organism>
<gene>
    <name evidence="1" type="ORF">BKK47_04745</name>
</gene>
<evidence type="ECO:0000313" key="2">
    <source>
        <dbReference type="Proteomes" id="UP000189426"/>
    </source>
</evidence>
<reference evidence="1 2" key="1">
    <citation type="submission" date="2016-10" db="EMBL/GenBank/DDBJ databases">
        <title>Rodentibacter gen. nov. and new species.</title>
        <authorList>
            <person name="Christensen H."/>
        </authorList>
    </citation>
    <scope>NUCLEOTIDE SEQUENCE [LARGE SCALE GENOMIC DNA]</scope>
    <source>
        <strain evidence="1 2">Ppn418</strain>
    </source>
</reference>
<accession>A0A1V3IHF0</accession>
<keyword evidence="2" id="KW-1185">Reference proteome</keyword>
<proteinExistence type="predicted"/>
<dbReference type="InterPro" id="IPR025522">
    <property type="entry name" value="DUF4410"/>
</dbReference>
<name>A0A1V3IHF0_9PAST</name>
<dbReference type="AlphaFoldDB" id="A0A1V3IHF0"/>
<dbReference type="PROSITE" id="PS51257">
    <property type="entry name" value="PROKAR_LIPOPROTEIN"/>
    <property type="match status" value="1"/>
</dbReference>
<evidence type="ECO:0000313" key="1">
    <source>
        <dbReference type="EMBL" id="OOF40146.1"/>
    </source>
</evidence>
<evidence type="ECO:0008006" key="3">
    <source>
        <dbReference type="Google" id="ProtNLM"/>
    </source>
</evidence>
<dbReference type="Proteomes" id="UP000189426">
    <property type="component" value="Unassembled WGS sequence"/>
</dbReference>
<protein>
    <recommendedName>
        <fullName evidence="3">DUF4410 domain-containing protein</fullName>
    </recommendedName>
</protein>
<dbReference type="EMBL" id="MLHG01000026">
    <property type="protein sequence ID" value="OOF40146.1"/>
    <property type="molecule type" value="Genomic_DNA"/>
</dbReference>
<dbReference type="STRING" id="1908257.BKK47_04745"/>
<dbReference type="Pfam" id="PF14366">
    <property type="entry name" value="DUF4410"/>
    <property type="match status" value="1"/>
</dbReference>
<sequence length="162" mass="18186">MTHEKTTSYYFASFLLAACSTTTSISNLPKSPQLYQTYKINDVSNQNVDKRIRQIFMDTLKKRLTDLGYQQGNALRIDYNIQVYNQGNRALRYFVGFGAGKAETTILTTIKNKSGKNIGNIKTNADLKIGFFGGNAEQIIENAAADVANEIWKSDLLKNNKK</sequence>
<comment type="caution">
    <text evidence="1">The sequence shown here is derived from an EMBL/GenBank/DDBJ whole genome shotgun (WGS) entry which is preliminary data.</text>
</comment>